<feature type="domain" description="NAD-dependent epimerase/dehydratase" evidence="2">
    <location>
        <begin position="4"/>
        <end position="213"/>
    </location>
</feature>
<dbReference type="EMBL" id="JACCCW010000001">
    <property type="protein sequence ID" value="NYF77892.1"/>
    <property type="molecule type" value="Genomic_DNA"/>
</dbReference>
<dbReference type="Proteomes" id="UP000589520">
    <property type="component" value="Unassembled WGS sequence"/>
</dbReference>
<evidence type="ECO:0000256" key="1">
    <source>
        <dbReference type="ARBA" id="ARBA00007637"/>
    </source>
</evidence>
<name>A0A7Y9TJ39_9BACT</name>
<keyword evidence="4" id="KW-1185">Reference proteome</keyword>
<dbReference type="InterPro" id="IPR036291">
    <property type="entry name" value="NAD(P)-bd_dom_sf"/>
</dbReference>
<dbReference type="SUPFAM" id="SSF51735">
    <property type="entry name" value="NAD(P)-binding Rossmann-fold domains"/>
    <property type="match status" value="1"/>
</dbReference>
<dbReference type="RefSeq" id="WP_179486853.1">
    <property type="nucleotide sequence ID" value="NZ_JACCCW010000001.1"/>
</dbReference>
<comment type="similarity">
    <text evidence="1">Belongs to the NAD(P)-dependent epimerase/dehydratase family.</text>
</comment>
<dbReference type="Pfam" id="PF01370">
    <property type="entry name" value="Epimerase"/>
    <property type="match status" value="1"/>
</dbReference>
<dbReference type="Gene3D" id="3.40.50.720">
    <property type="entry name" value="NAD(P)-binding Rossmann-like Domain"/>
    <property type="match status" value="1"/>
</dbReference>
<gene>
    <name evidence="3" type="ORF">HDF17_000179</name>
</gene>
<protein>
    <submittedName>
        <fullName evidence="3">Nucleoside-diphosphate-sugar epimerase</fullName>
    </submittedName>
</protein>
<evidence type="ECO:0000313" key="3">
    <source>
        <dbReference type="EMBL" id="NYF77892.1"/>
    </source>
</evidence>
<dbReference type="PANTHER" id="PTHR43000">
    <property type="entry name" value="DTDP-D-GLUCOSE 4,6-DEHYDRATASE-RELATED"/>
    <property type="match status" value="1"/>
</dbReference>
<organism evidence="3 4">
    <name type="scientific">Granulicella arctica</name>
    <dbReference type="NCBI Taxonomy" id="940613"/>
    <lineage>
        <taxon>Bacteria</taxon>
        <taxon>Pseudomonadati</taxon>
        <taxon>Acidobacteriota</taxon>
        <taxon>Terriglobia</taxon>
        <taxon>Terriglobales</taxon>
        <taxon>Acidobacteriaceae</taxon>
        <taxon>Granulicella</taxon>
    </lineage>
</organism>
<dbReference type="InterPro" id="IPR001509">
    <property type="entry name" value="Epimerase_deHydtase"/>
</dbReference>
<reference evidence="3 4" key="1">
    <citation type="submission" date="2020-07" db="EMBL/GenBank/DDBJ databases">
        <title>Genomic Encyclopedia of Type Strains, Phase IV (KMG-V): Genome sequencing to study the core and pangenomes of soil and plant-associated prokaryotes.</title>
        <authorList>
            <person name="Whitman W."/>
        </authorList>
    </citation>
    <scope>NUCLEOTIDE SEQUENCE [LARGE SCALE GENOMIC DNA]</scope>
    <source>
        <strain evidence="3 4">X4EP2</strain>
    </source>
</reference>
<accession>A0A7Y9TJ39</accession>
<evidence type="ECO:0000313" key="4">
    <source>
        <dbReference type="Proteomes" id="UP000589520"/>
    </source>
</evidence>
<sequence length="345" mass="38380">MTNILITGGSGFFGSLLKRRLLDEGYACTNIDLVPDPDTHPNLTSIQGDIRDPDLLQRIFATGNFAAVQHCAAQLAHDAIDDNLLWTSNVNGTRNLAEAAKQHGVRKFIFISSNCLWASNLGHDVTEDEPPSPIELYGRSKLTGEQVLNDYAADLDIITIRCPTIIDSGRLGLLAILFEFIDDGKKVWVVGDGSNRYQFIYAQDLATACIQSLGYSGSNLFHIGSDHVTSLKQVYEAVIREAGSRSRVASLPKAPTIAAMQFAHKLKLSPLGPYHYQMIAESFVFDTTRIRRELNWTPTLTNEEMMVRAYRYYADNRRAIHSRTDVSAHSKPASMGIIRALKWFS</sequence>
<comment type="caution">
    <text evidence="3">The sequence shown here is derived from an EMBL/GenBank/DDBJ whole genome shotgun (WGS) entry which is preliminary data.</text>
</comment>
<evidence type="ECO:0000259" key="2">
    <source>
        <dbReference type="Pfam" id="PF01370"/>
    </source>
</evidence>
<dbReference type="AlphaFoldDB" id="A0A7Y9TJ39"/>
<proteinExistence type="inferred from homology"/>